<dbReference type="Proteomes" id="UP000195437">
    <property type="component" value="Chromosome"/>
</dbReference>
<dbReference type="Pfam" id="PF13193">
    <property type="entry name" value="AMP-binding_C"/>
    <property type="match status" value="2"/>
</dbReference>
<dbReference type="EMBL" id="CP021434">
    <property type="protein sequence ID" value="ARU62800.1"/>
    <property type="molecule type" value="Genomic_DNA"/>
</dbReference>
<comment type="similarity">
    <text evidence="2">Belongs to the ATP-dependent AMP-binding enzyme family.</text>
</comment>
<protein>
    <recommendedName>
        <fullName evidence="6">Carrier domain-containing protein</fullName>
    </recommendedName>
</protein>
<dbReference type="SUPFAM" id="SSF56801">
    <property type="entry name" value="Acetyl-CoA synthetase-like"/>
    <property type="match status" value="2"/>
</dbReference>
<dbReference type="PANTHER" id="PTHR45527">
    <property type="entry name" value="NONRIBOSOMAL PEPTIDE SYNTHETASE"/>
    <property type="match status" value="1"/>
</dbReference>
<keyword evidence="3" id="KW-0596">Phosphopantetheine</keyword>
<evidence type="ECO:0000256" key="4">
    <source>
        <dbReference type="ARBA" id="ARBA00022553"/>
    </source>
</evidence>
<dbReference type="InterPro" id="IPR045851">
    <property type="entry name" value="AMP-bd_C_sf"/>
</dbReference>
<dbReference type="Pfam" id="PF00668">
    <property type="entry name" value="Condensation"/>
    <property type="match status" value="2"/>
</dbReference>
<gene>
    <name evidence="7" type="ORF">CBW65_18850</name>
</gene>
<dbReference type="NCBIfam" id="TIGR01733">
    <property type="entry name" value="AA-adenyl-dom"/>
    <property type="match status" value="2"/>
</dbReference>
<evidence type="ECO:0000256" key="3">
    <source>
        <dbReference type="ARBA" id="ARBA00022450"/>
    </source>
</evidence>
<dbReference type="FunFam" id="3.30.300.30:FF:000010">
    <property type="entry name" value="Enterobactin synthetase component F"/>
    <property type="match status" value="2"/>
</dbReference>
<dbReference type="SMART" id="SM00823">
    <property type="entry name" value="PKS_PP"/>
    <property type="match status" value="2"/>
</dbReference>
<dbReference type="FunFam" id="3.40.50.980:FF:000001">
    <property type="entry name" value="Non-ribosomal peptide synthetase"/>
    <property type="match status" value="2"/>
</dbReference>
<dbReference type="FunFam" id="1.10.1200.10:FF:000005">
    <property type="entry name" value="Nonribosomal peptide synthetase 1"/>
    <property type="match status" value="2"/>
</dbReference>
<dbReference type="GO" id="GO:0031177">
    <property type="term" value="F:phosphopantetheine binding"/>
    <property type="evidence" value="ECO:0007669"/>
    <property type="project" value="InterPro"/>
</dbReference>
<feature type="domain" description="Carrier" evidence="6">
    <location>
        <begin position="1752"/>
        <end position="1827"/>
    </location>
</feature>
<dbReference type="OrthoDB" id="9803968at2"/>
<dbReference type="SUPFAM" id="SSF52777">
    <property type="entry name" value="CoA-dependent acyltransferases"/>
    <property type="match status" value="5"/>
</dbReference>
<dbReference type="InterPro" id="IPR025110">
    <property type="entry name" value="AMP-bd_C"/>
</dbReference>
<dbReference type="InterPro" id="IPR023213">
    <property type="entry name" value="CAT-like_dom_sf"/>
</dbReference>
<organism evidence="7 8">
    <name type="scientific">Tumebacillus avium</name>
    <dbReference type="NCBI Taxonomy" id="1903704"/>
    <lineage>
        <taxon>Bacteria</taxon>
        <taxon>Bacillati</taxon>
        <taxon>Bacillota</taxon>
        <taxon>Bacilli</taxon>
        <taxon>Bacillales</taxon>
        <taxon>Alicyclobacillaceae</taxon>
        <taxon>Tumebacillus</taxon>
    </lineage>
</organism>
<name>A0A1Y0IRB2_9BACL</name>
<dbReference type="GO" id="GO:0044550">
    <property type="term" value="P:secondary metabolite biosynthetic process"/>
    <property type="evidence" value="ECO:0007669"/>
    <property type="project" value="UniProtKB-ARBA"/>
</dbReference>
<dbReference type="KEGG" id="tum:CBW65_18850"/>
<dbReference type="FunFam" id="3.30.559.30:FF:000001">
    <property type="entry name" value="Non-ribosomal peptide synthetase"/>
    <property type="match status" value="1"/>
</dbReference>
<dbReference type="InterPro" id="IPR006162">
    <property type="entry name" value="Ppantetheine_attach_site"/>
</dbReference>
<dbReference type="PANTHER" id="PTHR45527:SF1">
    <property type="entry name" value="FATTY ACID SYNTHASE"/>
    <property type="match status" value="1"/>
</dbReference>
<feature type="domain" description="Carrier" evidence="6">
    <location>
        <begin position="696"/>
        <end position="771"/>
    </location>
</feature>
<dbReference type="InterPro" id="IPR001242">
    <property type="entry name" value="Condensation_dom"/>
</dbReference>
<dbReference type="InterPro" id="IPR042099">
    <property type="entry name" value="ANL_N_sf"/>
</dbReference>
<dbReference type="NCBIfam" id="NF003417">
    <property type="entry name" value="PRK04813.1"/>
    <property type="match status" value="2"/>
</dbReference>
<dbReference type="GO" id="GO:0008610">
    <property type="term" value="P:lipid biosynthetic process"/>
    <property type="evidence" value="ECO:0007669"/>
    <property type="project" value="UniProtKB-ARBA"/>
</dbReference>
<evidence type="ECO:0000313" key="8">
    <source>
        <dbReference type="Proteomes" id="UP000195437"/>
    </source>
</evidence>
<dbReference type="Gene3D" id="3.30.300.30">
    <property type="match status" value="2"/>
</dbReference>
<dbReference type="Gene3D" id="3.30.559.30">
    <property type="entry name" value="Nonribosomal peptide synthetase, condensation domain"/>
    <property type="match status" value="4"/>
</dbReference>
<dbReference type="Gene3D" id="3.40.50.12780">
    <property type="entry name" value="N-terminal domain of ligase-like"/>
    <property type="match status" value="2"/>
</dbReference>
<dbReference type="GO" id="GO:0043041">
    <property type="term" value="P:amino acid activation for nonribosomal peptide biosynthetic process"/>
    <property type="evidence" value="ECO:0007669"/>
    <property type="project" value="TreeGrafter"/>
</dbReference>
<dbReference type="InterPro" id="IPR036736">
    <property type="entry name" value="ACP-like_sf"/>
</dbReference>
<dbReference type="Gene3D" id="1.10.1200.10">
    <property type="entry name" value="ACP-like"/>
    <property type="match status" value="2"/>
</dbReference>
<dbReference type="CDD" id="cd19531">
    <property type="entry name" value="LCL_NRPS-like"/>
    <property type="match status" value="2"/>
</dbReference>
<dbReference type="PROSITE" id="PS50075">
    <property type="entry name" value="CARRIER"/>
    <property type="match status" value="2"/>
</dbReference>
<proteinExistence type="inferred from homology"/>
<sequence>MEQTLQTLPFVQMPSDLPRSTHYLTAEYTLTLPSALHQELLEVSENMGKSELRILLTVFQMLLHRYTSEEEIAVLTLDGEHGAAALSASVSAASSLLDLLEAGQMQTVQLSSDGARPLLLDCPGGKVRWTYDGNRYSQALIERMGSHYLQLLQGALREPRTFLSNLPLLTEQEQRELTADESLLTGGDTMLLHLQVEAQAQRFPDKVALEFQGSKMTYRELSERSNRLAHELQARGIGPDVLVGLYLERTLDVVVAVLGILKAGGAYVPLDPKLPLERIRFMLEDADAKVLVTKQRLLDTVPELANIAVVLDRDEERIGGMPATLPACGAEGHHLAYLIYTSGSTGKPKAVMVEHRNVISTLEAAIATFGYTPDDVTPFIASLAFDVSLFEMFNTLTTGGTTVILTQEEVLDFPRLIEKMKSYTIVHTVPSVMRQICEAILERGESPEAYASMRLLLVGGDVVAPDLLERMHAAFPNAQVYVMYGPTEASIICTTHSVKRLAKSEGYAIGKRLSNAWLRIYDGQQNLMPLGMPGELYIGGNGVARGYRGREDLTFEKFVEIDGMRWYRTGDLVRRLTDGTIDFLGRIDNQVKIRGFRIEIGEIETRLAAHDAVNETLVMARDDFAGEKQLVAYVVTHSGAPVPASELREHLQMTLPYYMVPSAFVFLEEFPLNNNGKIDRKLLPEPVWNSEQEYEAARNQTEELLVTVYSEVLRAGRIGIRDSFFDLGGNSLLATQVISRVRRACGVELLQKHVLDAPTVAGLAETVQNLQNSGGELKYPPIERIARDGALQLSYAQQRMWFLDEMGGASGLYNVAYALRLQGIPNLVALHSSLATVIEAHEPLRTTYQEIDGVLQQVIDPWDTFERWEVDIRFRGKPDYPEDVMRFLSEEAQRPFDLTKDLALRAVYLEVTDDESLLLLTMPHIAADGWSMGVILEEFAEYYAQYLNGDRWPHQHEIEYVDFAVWQREFLQGAVLDEQLAYWKQKLSGAPALLELPLDKPRPAVQSHRGAVEFLHLDAKLTAQLEALARKGNATLYMVLLTAFQILLYRYTGQTDLPVGSPIAGRHYPGVEKLVGLFVNTLVMRGDVTGNPTALELLNRVRELTTEAYQHQDLPFDKLVEELQPERDLSYLPLCQTFFALQNMPMAEFSAHLLQASPFDLELSVAKFDLAVVMEERQGKLMARFEYATDLFEAETIRRMKGHFAELLRGIAEEPERRVSELPLLTEEERAELLAGVTDYPEPSRAAYQMFERQAEKTPDAPALLMAGDTMSYQELNAKANALAHYLRTLGVGAETRVALFLERSFDVAVAMLAVHKAGGAYVPLDPKHPAERIQFMLEDAQAAVVITHRGLEQRLPETGAQLLVIERDWQRIADNHPHTNPCIGSAGSDLAYLLYTSGSTGRPKAVMVEQRNLASTLEASVEEFGFRAGDVMPWTASVAFDIAQFELFCPLLVGGTTVILPEEILLDFPRLADEVKGFTAMFAVPSLMRQLVLSMREEGRDPADYAQMRLLFCGGDAVYADLLEMLHESFPHADAYVLYGPTEGTILCTQYLAPRGQLSARTMLGTNLKNANIRLCDPHGNLVPTGVPGELVLGGTGVARGYRGQGELTAEKFVEADGARWYLTGDSVRRLPDGTLEFLGRLDNQVKIRGFRIEIGEIEAVLARQAEVAEAVVIVREDIPGDKRLAAYVVTKGEAAADELRRHLKAALPEYMVPSAFVFLEEFPLNPNGKIDRKNLPRPAEDAIERTAGSQARTQEEELVGGVFAQVLDLPSVGRDDHFFALGGHSLLATQAVSRLRKLFGVDLPVKALFGAPTVEGLAAEIKRLGRGVELPPISRADRNAALPLSFNQRRLWFIEQVQNSDGLYHIPLLIRMQGELNHEALEQSLHKLALRHEALRTVFVEVDGEPMQRVHDAIALPLHVHTGLSEAELMPVVRTESKRPFDLARGPLVRADLYILQNGEQYMLLNLHHIIADGWSVEFFMNELAEVYAAQIEQREPQLPEVTLGFADIAKWEQDALQGDVLEQKLDYWKEQLAGKLTPLDLPTDRPRKEGQTHTGAQFKRWLPGELVPPLQELARREGVSLYMLLLAAFNVLLFRTTGQTDLAVGSPSAGRERAETENVFGFFVNTLVLRSDLAGSPTFAELVHRVREVTLDALAHQEVPFERLLELQPQTDRRYAPLIQAMFVLQDVGFSKRELTGMVWELVEFDLGIAKFDLTLYVEETEDGLKAMAEYNTDLFDAATIDRLLQQWQGLLESIAEDPHRAIGELPMQSAAEVSLTDDEFDELFM</sequence>
<dbReference type="InterPro" id="IPR010071">
    <property type="entry name" value="AA_adenyl_dom"/>
</dbReference>
<dbReference type="RefSeq" id="WP_087458150.1">
    <property type="nucleotide sequence ID" value="NZ_CP021434.1"/>
</dbReference>
<evidence type="ECO:0000256" key="2">
    <source>
        <dbReference type="ARBA" id="ARBA00006432"/>
    </source>
</evidence>
<dbReference type="InterPro" id="IPR020845">
    <property type="entry name" value="AMP-binding_CS"/>
</dbReference>
<dbReference type="Gene3D" id="3.30.559.10">
    <property type="entry name" value="Chloramphenicol acetyltransferase-like domain"/>
    <property type="match status" value="2"/>
</dbReference>
<keyword evidence="4" id="KW-0597">Phosphoprotein</keyword>
<accession>A0A1Y0IRB2</accession>
<dbReference type="PROSITE" id="PS00455">
    <property type="entry name" value="AMP_BINDING"/>
    <property type="match status" value="2"/>
</dbReference>
<evidence type="ECO:0000259" key="6">
    <source>
        <dbReference type="PROSITE" id="PS50075"/>
    </source>
</evidence>
<evidence type="ECO:0000256" key="1">
    <source>
        <dbReference type="ARBA" id="ARBA00001957"/>
    </source>
</evidence>
<keyword evidence="8" id="KW-1185">Reference proteome</keyword>
<dbReference type="InterPro" id="IPR009081">
    <property type="entry name" value="PP-bd_ACP"/>
</dbReference>
<evidence type="ECO:0000256" key="5">
    <source>
        <dbReference type="ARBA" id="ARBA00023194"/>
    </source>
</evidence>
<reference evidence="8" key="1">
    <citation type="submission" date="2017-05" db="EMBL/GenBank/DDBJ databases">
        <authorList>
            <person name="Sung H."/>
        </authorList>
    </citation>
    <scope>NUCLEOTIDE SEQUENCE [LARGE SCALE GENOMIC DNA]</scope>
    <source>
        <strain evidence="8">AR23208</strain>
    </source>
</reference>
<keyword evidence="5" id="KW-0045">Antibiotic biosynthesis</keyword>
<dbReference type="GO" id="GO:0003824">
    <property type="term" value="F:catalytic activity"/>
    <property type="evidence" value="ECO:0007669"/>
    <property type="project" value="InterPro"/>
</dbReference>
<dbReference type="InterPro" id="IPR020806">
    <property type="entry name" value="PKS_PP-bd"/>
</dbReference>
<dbReference type="Pfam" id="PF00550">
    <property type="entry name" value="PP-binding"/>
    <property type="match status" value="2"/>
</dbReference>
<comment type="cofactor">
    <cofactor evidence="1">
        <name>pantetheine 4'-phosphate</name>
        <dbReference type="ChEBI" id="CHEBI:47942"/>
    </cofactor>
</comment>
<dbReference type="InterPro" id="IPR000873">
    <property type="entry name" value="AMP-dep_synth/lig_dom"/>
</dbReference>
<dbReference type="GO" id="GO:0017000">
    <property type="term" value="P:antibiotic biosynthetic process"/>
    <property type="evidence" value="ECO:0007669"/>
    <property type="project" value="UniProtKB-KW"/>
</dbReference>
<dbReference type="FunFam" id="3.40.50.12780:FF:000012">
    <property type="entry name" value="Non-ribosomal peptide synthetase"/>
    <property type="match status" value="1"/>
</dbReference>
<dbReference type="GO" id="GO:0005829">
    <property type="term" value="C:cytosol"/>
    <property type="evidence" value="ECO:0007669"/>
    <property type="project" value="TreeGrafter"/>
</dbReference>
<evidence type="ECO:0000313" key="7">
    <source>
        <dbReference type="EMBL" id="ARU62800.1"/>
    </source>
</evidence>
<dbReference type="SUPFAM" id="SSF47336">
    <property type="entry name" value="ACP-like"/>
    <property type="match status" value="2"/>
</dbReference>
<dbReference type="CDD" id="cd05930">
    <property type="entry name" value="A_NRPS"/>
    <property type="match status" value="2"/>
</dbReference>
<dbReference type="Pfam" id="PF00501">
    <property type="entry name" value="AMP-binding"/>
    <property type="match status" value="2"/>
</dbReference>
<dbReference type="PROSITE" id="PS00012">
    <property type="entry name" value="PHOSPHOPANTETHEINE"/>
    <property type="match status" value="2"/>
</dbReference>